<dbReference type="AlphaFoldDB" id="A0A5E4EMI7"/>
<evidence type="ECO:0000313" key="5">
    <source>
        <dbReference type="Proteomes" id="UP000327085"/>
    </source>
</evidence>
<dbReference type="Gramene" id="VVA16897">
    <property type="protein sequence ID" value="VVA16897"/>
    <property type="gene ID" value="Prudul26B000597"/>
</dbReference>
<reference evidence="3 6" key="3">
    <citation type="journal article" date="2022" name="G3 (Bethesda)">
        <title>Whole-genome sequence and methylome profiling of the almond [Prunus dulcis (Mill.) D.A. Webb] cultivar 'Nonpareil'.</title>
        <authorList>
            <person name="D'Amico-Willman K.M."/>
            <person name="Ouma W.Z."/>
            <person name="Meulia T."/>
            <person name="Sideli G.M."/>
            <person name="Gradziel T.M."/>
            <person name="Fresnedo-Ramirez J."/>
        </authorList>
    </citation>
    <scope>NUCLEOTIDE SEQUENCE [LARGE SCALE GENOMIC DNA]</scope>
    <source>
        <strain evidence="3">Clone GOH B32 T37-40</strain>
    </source>
</reference>
<dbReference type="GO" id="GO:0015074">
    <property type="term" value="P:DNA integration"/>
    <property type="evidence" value="ECO:0007669"/>
    <property type="project" value="InterPro"/>
</dbReference>
<dbReference type="GO" id="GO:0003676">
    <property type="term" value="F:nucleic acid binding"/>
    <property type="evidence" value="ECO:0007669"/>
    <property type="project" value="InterPro"/>
</dbReference>
<evidence type="ECO:0000256" key="1">
    <source>
        <dbReference type="SAM" id="SignalP"/>
    </source>
</evidence>
<dbReference type="EMBL" id="JAJFAZ020000001">
    <property type="protein sequence ID" value="KAI5349639.1"/>
    <property type="molecule type" value="Genomic_DNA"/>
</dbReference>
<evidence type="ECO:0000313" key="3">
    <source>
        <dbReference type="EMBL" id="KAI5349639.1"/>
    </source>
</evidence>
<evidence type="ECO:0000259" key="2">
    <source>
        <dbReference type="PROSITE" id="PS50994"/>
    </source>
</evidence>
<feature type="domain" description="Integrase catalytic" evidence="2">
    <location>
        <begin position="1"/>
        <end position="120"/>
    </location>
</feature>
<reference evidence="5" key="2">
    <citation type="journal article" date="2020" name="Plant J.">
        <title>Transposons played a major role in the diversification between the closely related almond and peach genomes: results from the almond genome sequence.</title>
        <authorList>
            <person name="Alioto T."/>
            <person name="Alexiou K.G."/>
            <person name="Bardil A."/>
            <person name="Barteri F."/>
            <person name="Castanera R."/>
            <person name="Cruz F."/>
            <person name="Dhingra A."/>
            <person name="Duval H."/>
            <person name="Fernandez I Marti A."/>
            <person name="Frias L."/>
            <person name="Galan B."/>
            <person name="Garcia J.L."/>
            <person name="Howad W."/>
            <person name="Gomez-Garrido J."/>
            <person name="Gut M."/>
            <person name="Julca I."/>
            <person name="Morata J."/>
            <person name="Puigdomenech P."/>
            <person name="Ribeca P."/>
            <person name="Rubio Cabetas M.J."/>
            <person name="Vlasova A."/>
            <person name="Wirthensohn M."/>
            <person name="Garcia-Mas J."/>
            <person name="Gabaldon T."/>
            <person name="Casacuberta J.M."/>
            <person name="Arus P."/>
        </authorList>
    </citation>
    <scope>NUCLEOTIDE SEQUENCE [LARGE SCALE GENOMIC DNA]</scope>
    <source>
        <strain evidence="5">cv. Texas</strain>
    </source>
</reference>
<dbReference type="InterPro" id="IPR036397">
    <property type="entry name" value="RNaseH_sf"/>
</dbReference>
<dbReference type="InterPro" id="IPR012337">
    <property type="entry name" value="RNaseH-like_sf"/>
</dbReference>
<dbReference type="SUPFAM" id="SSF53098">
    <property type="entry name" value="Ribonuclease H-like"/>
    <property type="match status" value="1"/>
</dbReference>
<proteinExistence type="predicted"/>
<dbReference type="PANTHER" id="PTHR48475:SF1">
    <property type="entry name" value="RNASE H TYPE-1 DOMAIN-CONTAINING PROTEIN"/>
    <property type="match status" value="1"/>
</dbReference>
<dbReference type="InParanoid" id="A0A5E4EMI7"/>
<protein>
    <submittedName>
        <fullName evidence="4">PREDICTED: LOW QUALITY PROTEIN</fullName>
    </submittedName>
</protein>
<keyword evidence="6" id="KW-1185">Reference proteome</keyword>
<dbReference type="EMBL" id="CABIKO010000021">
    <property type="protein sequence ID" value="VVA16897.1"/>
    <property type="molecule type" value="Genomic_DNA"/>
</dbReference>
<dbReference type="Proteomes" id="UP001054821">
    <property type="component" value="Chromosome 1"/>
</dbReference>
<reference evidence="4" key="1">
    <citation type="submission" date="2019-07" db="EMBL/GenBank/DDBJ databases">
        <authorList>
            <person name="Alioto T."/>
            <person name="Alioto T."/>
            <person name="Gomez Garrido J."/>
        </authorList>
    </citation>
    <scope>NUCLEOTIDE SEQUENCE</scope>
</reference>
<feature type="signal peptide" evidence="1">
    <location>
        <begin position="1"/>
        <end position="17"/>
    </location>
</feature>
<feature type="chain" id="PRO_5044620455" evidence="1">
    <location>
        <begin position="18"/>
        <end position="221"/>
    </location>
</feature>
<dbReference type="Proteomes" id="UP000327085">
    <property type="component" value="Chromosome 1"/>
</dbReference>
<dbReference type="PROSITE" id="PS50994">
    <property type="entry name" value="INTEGRASE"/>
    <property type="match status" value="1"/>
</dbReference>
<name>A0A5E4EMI7_PRUDU</name>
<dbReference type="InterPro" id="IPR001584">
    <property type="entry name" value="Integrase_cat-core"/>
</dbReference>
<sequence>MILKLFLAFFEPISFLGLQHQELSLVTEDPIFATDHLTFLKKYGITQKVSTPYHPQTSGQVEISNREVKHIFEKTVGPTRRDWSIRLNNALWASQTAYKTPIGDHRRLQLSELDELRNDAYESTKRKQRHIMISISVESHLKWGKEYYSLTLGSSSFQVNGHRLKIHHDNVLNQEEEVLVAPQIRGSSQCSTSLTYLLGCKTELGRSYQSISPKGFSLLPC</sequence>
<organism evidence="4 5">
    <name type="scientific">Prunus dulcis</name>
    <name type="common">Almond</name>
    <name type="synonym">Amygdalus dulcis</name>
    <dbReference type="NCBI Taxonomy" id="3755"/>
    <lineage>
        <taxon>Eukaryota</taxon>
        <taxon>Viridiplantae</taxon>
        <taxon>Streptophyta</taxon>
        <taxon>Embryophyta</taxon>
        <taxon>Tracheophyta</taxon>
        <taxon>Spermatophyta</taxon>
        <taxon>Magnoliopsida</taxon>
        <taxon>eudicotyledons</taxon>
        <taxon>Gunneridae</taxon>
        <taxon>Pentapetalae</taxon>
        <taxon>rosids</taxon>
        <taxon>fabids</taxon>
        <taxon>Rosales</taxon>
        <taxon>Rosaceae</taxon>
        <taxon>Amygdaloideae</taxon>
        <taxon>Amygdaleae</taxon>
        <taxon>Prunus</taxon>
    </lineage>
</organism>
<evidence type="ECO:0000313" key="6">
    <source>
        <dbReference type="Proteomes" id="UP001054821"/>
    </source>
</evidence>
<gene>
    <name evidence="4" type="ORF">ALMOND_2B000597</name>
    <name evidence="3" type="ORF">L3X38_002528</name>
</gene>
<dbReference type="Gene3D" id="3.30.420.10">
    <property type="entry name" value="Ribonuclease H-like superfamily/Ribonuclease H"/>
    <property type="match status" value="1"/>
</dbReference>
<dbReference type="PANTHER" id="PTHR48475">
    <property type="entry name" value="RIBONUCLEASE H"/>
    <property type="match status" value="1"/>
</dbReference>
<accession>A0A5E4EMI7</accession>
<evidence type="ECO:0000313" key="4">
    <source>
        <dbReference type="EMBL" id="VVA16897.1"/>
    </source>
</evidence>
<keyword evidence="1" id="KW-0732">Signal</keyword>